<keyword evidence="3" id="KW-1185">Reference proteome</keyword>
<accession>A0A7W3IUF1</accession>
<gene>
    <name evidence="2" type="ORF">FHX74_003094</name>
</gene>
<evidence type="ECO:0000313" key="3">
    <source>
        <dbReference type="Proteomes" id="UP000523079"/>
    </source>
</evidence>
<reference evidence="2 3" key="1">
    <citation type="submission" date="2020-07" db="EMBL/GenBank/DDBJ databases">
        <title>Sequencing the genomes of 1000 actinobacteria strains.</title>
        <authorList>
            <person name="Klenk H.-P."/>
        </authorList>
    </citation>
    <scope>NUCLEOTIDE SEQUENCE [LARGE SCALE GENOMIC DNA]</scope>
    <source>
        <strain evidence="2 3">DSM 100723</strain>
    </source>
</reference>
<organism evidence="2 3">
    <name type="scientific">Microlunatus kandeliicorticis</name>
    <dbReference type="NCBI Taxonomy" id="1759536"/>
    <lineage>
        <taxon>Bacteria</taxon>
        <taxon>Bacillati</taxon>
        <taxon>Actinomycetota</taxon>
        <taxon>Actinomycetes</taxon>
        <taxon>Propionibacteriales</taxon>
        <taxon>Propionibacteriaceae</taxon>
        <taxon>Microlunatus</taxon>
    </lineage>
</organism>
<dbReference type="PANTHER" id="PTHR42686">
    <property type="entry name" value="GH17980P-RELATED"/>
    <property type="match status" value="1"/>
</dbReference>
<dbReference type="InterPro" id="IPR020471">
    <property type="entry name" value="AKR"/>
</dbReference>
<dbReference type="InterPro" id="IPR023210">
    <property type="entry name" value="NADP_OxRdtase_dom"/>
</dbReference>
<dbReference type="AlphaFoldDB" id="A0A7W3IUF1"/>
<dbReference type="EMBL" id="JACGWT010000005">
    <property type="protein sequence ID" value="MBA8795458.1"/>
    <property type="molecule type" value="Genomic_DNA"/>
</dbReference>
<dbReference type="GO" id="GO:0047834">
    <property type="term" value="F:D-threo-aldose 1-dehydrogenase activity"/>
    <property type="evidence" value="ECO:0007669"/>
    <property type="project" value="UniProtKB-EC"/>
</dbReference>
<dbReference type="SUPFAM" id="SSF51430">
    <property type="entry name" value="NAD(P)-linked oxidoreductase"/>
    <property type="match status" value="1"/>
</dbReference>
<dbReference type="EC" id="1.1.1.122" evidence="2"/>
<dbReference type="Proteomes" id="UP000523079">
    <property type="component" value="Unassembled WGS sequence"/>
</dbReference>
<name>A0A7W3IUF1_9ACTN</name>
<keyword evidence="2" id="KW-0560">Oxidoreductase</keyword>
<dbReference type="Gene3D" id="3.20.20.100">
    <property type="entry name" value="NADP-dependent oxidoreductase domain"/>
    <property type="match status" value="1"/>
</dbReference>
<dbReference type="InterPro" id="IPR036812">
    <property type="entry name" value="NAD(P)_OxRdtase_dom_sf"/>
</dbReference>
<feature type="domain" description="NADP-dependent oxidoreductase" evidence="1">
    <location>
        <begin position="15"/>
        <end position="318"/>
    </location>
</feature>
<dbReference type="PANTHER" id="PTHR42686:SF1">
    <property type="entry name" value="GH17980P-RELATED"/>
    <property type="match status" value="1"/>
</dbReference>
<comment type="caution">
    <text evidence="2">The sequence shown here is derived from an EMBL/GenBank/DDBJ whole genome shotgun (WGS) entry which is preliminary data.</text>
</comment>
<evidence type="ECO:0000259" key="1">
    <source>
        <dbReference type="Pfam" id="PF00248"/>
    </source>
</evidence>
<proteinExistence type="predicted"/>
<protein>
    <submittedName>
        <fullName evidence="2">D-threo-aldose 1-dehydrogenase</fullName>
        <ecNumber evidence="2">1.1.1.122</ecNumber>
    </submittedName>
</protein>
<dbReference type="GO" id="GO:0005829">
    <property type="term" value="C:cytosol"/>
    <property type="evidence" value="ECO:0007669"/>
    <property type="project" value="TreeGrafter"/>
</dbReference>
<dbReference type="RefSeq" id="WP_182561078.1">
    <property type="nucleotide sequence ID" value="NZ_JACGWT010000005.1"/>
</dbReference>
<dbReference type="CDD" id="cd19152">
    <property type="entry name" value="AKR_AKR15A"/>
    <property type="match status" value="1"/>
</dbReference>
<dbReference type="Pfam" id="PF00248">
    <property type="entry name" value="Aldo_ket_red"/>
    <property type="match status" value="1"/>
</dbReference>
<sequence length="322" mass="34389">MRRHRLGRTAVEVTELGFGAAPIANLYSAVDPETAERAVRAAAEAGIGYFDTAPHYGLGLSERRLGAVLSTLPRDSFVISTKVGRLLVPNPERTGSDLESGGFDLPDDLTRVRDYSRDGVRRSLEASLERLGLDRVDIVYVHDPEDSMDQAVGEAVPALAELRDQGVIGAIGAGMNYVEPLTRIVAETDVDVIMVAGRWTLLDRSAESLVDRCAERGVSVVSAAPFNSGMLARTEVADDATFDYSRAAPELIGRARRLAALCREHGAELPQAALQAPLRHPAVAAVVAGLGNADEVAAAVERIERPVPDALWPLLDQVVAPA</sequence>
<evidence type="ECO:0000313" key="2">
    <source>
        <dbReference type="EMBL" id="MBA8795458.1"/>
    </source>
</evidence>